<gene>
    <name evidence="2" type="ORF">D9Q98_004951</name>
</gene>
<evidence type="ECO:0000313" key="2">
    <source>
        <dbReference type="EMBL" id="KAI3430356.1"/>
    </source>
</evidence>
<reference evidence="2" key="2">
    <citation type="submission" date="2020-11" db="EMBL/GenBank/DDBJ databases">
        <authorList>
            <person name="Cecchin M."/>
            <person name="Marcolungo L."/>
            <person name="Rossato M."/>
            <person name="Girolomoni L."/>
            <person name="Cosentino E."/>
            <person name="Cuine S."/>
            <person name="Li-Beisson Y."/>
            <person name="Delledonne M."/>
            <person name="Ballottari M."/>
        </authorList>
    </citation>
    <scope>NUCLEOTIDE SEQUENCE</scope>
    <source>
        <strain evidence="2">211/11P</strain>
        <tissue evidence="2">Whole cell</tissue>
    </source>
</reference>
<organism evidence="2 3">
    <name type="scientific">Chlorella vulgaris</name>
    <name type="common">Green alga</name>
    <dbReference type="NCBI Taxonomy" id="3077"/>
    <lineage>
        <taxon>Eukaryota</taxon>
        <taxon>Viridiplantae</taxon>
        <taxon>Chlorophyta</taxon>
        <taxon>core chlorophytes</taxon>
        <taxon>Trebouxiophyceae</taxon>
        <taxon>Chlorellales</taxon>
        <taxon>Chlorellaceae</taxon>
        <taxon>Chlorella clade</taxon>
        <taxon>Chlorella</taxon>
    </lineage>
</organism>
<evidence type="ECO:0000313" key="3">
    <source>
        <dbReference type="Proteomes" id="UP001055712"/>
    </source>
</evidence>
<accession>A0A9D4TNJ3</accession>
<keyword evidence="3" id="KW-1185">Reference proteome</keyword>
<reference evidence="2" key="1">
    <citation type="journal article" date="2019" name="Plant J.">
        <title>Chlorella vulgaris genome assembly and annotation reveals the molecular basis for metabolic acclimation to high light conditions.</title>
        <authorList>
            <person name="Cecchin M."/>
            <person name="Marcolungo L."/>
            <person name="Rossato M."/>
            <person name="Girolomoni L."/>
            <person name="Cosentino E."/>
            <person name="Cuine S."/>
            <person name="Li-Beisson Y."/>
            <person name="Delledonne M."/>
            <person name="Ballottari M."/>
        </authorList>
    </citation>
    <scope>NUCLEOTIDE SEQUENCE</scope>
    <source>
        <strain evidence="2">211/11P</strain>
    </source>
</reference>
<comment type="caution">
    <text evidence="2">The sequence shown here is derived from an EMBL/GenBank/DDBJ whole genome shotgun (WGS) entry which is preliminary data.</text>
</comment>
<sequence length="128" mass="13927">MLLSVASCASPLQRRYKDVLVVKLARPSLGIGTAPHVRRSAGCHALPRRQDVPPAAEDLEAAQFDAMGFAAKVFRVVAAYPLEYANLTFIAVFTLFFGYMVGAGWSMFAMVGVPPIIAQTYVCWNDSD</sequence>
<feature type="transmembrane region" description="Helical" evidence="1">
    <location>
        <begin position="84"/>
        <end position="105"/>
    </location>
</feature>
<dbReference type="EMBL" id="SIDB01000007">
    <property type="protein sequence ID" value="KAI3430356.1"/>
    <property type="molecule type" value="Genomic_DNA"/>
</dbReference>
<proteinExistence type="predicted"/>
<keyword evidence="1" id="KW-0472">Membrane</keyword>
<keyword evidence="1" id="KW-0812">Transmembrane</keyword>
<name>A0A9D4TNJ3_CHLVU</name>
<keyword evidence="1" id="KW-1133">Transmembrane helix</keyword>
<dbReference type="AlphaFoldDB" id="A0A9D4TNJ3"/>
<protein>
    <submittedName>
        <fullName evidence="2">Uncharacterized protein</fullName>
    </submittedName>
</protein>
<evidence type="ECO:0000256" key="1">
    <source>
        <dbReference type="SAM" id="Phobius"/>
    </source>
</evidence>
<dbReference type="Proteomes" id="UP001055712">
    <property type="component" value="Unassembled WGS sequence"/>
</dbReference>